<accession>A0A919VPZ8</accession>
<protein>
    <submittedName>
        <fullName evidence="2">Uncharacterized protein</fullName>
    </submittedName>
</protein>
<evidence type="ECO:0000256" key="1">
    <source>
        <dbReference type="SAM" id="MobiDB-lite"/>
    </source>
</evidence>
<keyword evidence="3" id="KW-1185">Reference proteome</keyword>
<gene>
    <name evidence="2" type="ORF">Aau02nite_48460</name>
</gene>
<name>A0A919VPZ8_9ACTN</name>
<dbReference type="Proteomes" id="UP000681340">
    <property type="component" value="Unassembled WGS sequence"/>
</dbReference>
<organism evidence="2 3">
    <name type="scientific">Actinoplanes auranticolor</name>
    <dbReference type="NCBI Taxonomy" id="47988"/>
    <lineage>
        <taxon>Bacteria</taxon>
        <taxon>Bacillati</taxon>
        <taxon>Actinomycetota</taxon>
        <taxon>Actinomycetes</taxon>
        <taxon>Micromonosporales</taxon>
        <taxon>Micromonosporaceae</taxon>
        <taxon>Actinoplanes</taxon>
    </lineage>
</organism>
<sequence length="207" mass="22029">MLCSSPARHISSEPRLVVRPGKRWTAVAVLALGVAISTTACSTAVSPVHADDLAGPAWRTDERRGPGAATQTSPATLTGVSIQPHDAYDRVVFAFDGDRPGYRVAYDDRADDEVLTVRFNHVEGPREQRLTPHTEAVTEIVQHPDRGLVTEIVIELTDGAADVRPVFRVGLDVGSFYVDIGHPDRIAPPGAETGHEGARTGHSAGAG</sequence>
<proteinExistence type="predicted"/>
<feature type="region of interest" description="Disordered" evidence="1">
    <location>
        <begin position="187"/>
        <end position="207"/>
    </location>
</feature>
<comment type="caution">
    <text evidence="2">The sequence shown here is derived from an EMBL/GenBank/DDBJ whole genome shotgun (WGS) entry which is preliminary data.</text>
</comment>
<evidence type="ECO:0000313" key="3">
    <source>
        <dbReference type="Proteomes" id="UP000681340"/>
    </source>
</evidence>
<dbReference type="AlphaFoldDB" id="A0A919VPZ8"/>
<reference evidence="2" key="1">
    <citation type="submission" date="2021-03" db="EMBL/GenBank/DDBJ databases">
        <title>Whole genome shotgun sequence of Actinoplanes auranticolor NBRC 12245.</title>
        <authorList>
            <person name="Komaki H."/>
            <person name="Tamura T."/>
        </authorList>
    </citation>
    <scope>NUCLEOTIDE SEQUENCE</scope>
    <source>
        <strain evidence="2">NBRC 12245</strain>
    </source>
</reference>
<evidence type="ECO:0000313" key="2">
    <source>
        <dbReference type="EMBL" id="GIM71936.1"/>
    </source>
</evidence>
<dbReference type="EMBL" id="BOQL01000038">
    <property type="protein sequence ID" value="GIM71936.1"/>
    <property type="molecule type" value="Genomic_DNA"/>
</dbReference>